<dbReference type="Proteomes" id="UP000770717">
    <property type="component" value="Unassembled WGS sequence"/>
</dbReference>
<organism evidence="1 2">
    <name type="scientific">Eleutherodactylus coqui</name>
    <name type="common">Puerto Rican coqui</name>
    <dbReference type="NCBI Taxonomy" id="57060"/>
    <lineage>
        <taxon>Eukaryota</taxon>
        <taxon>Metazoa</taxon>
        <taxon>Chordata</taxon>
        <taxon>Craniata</taxon>
        <taxon>Vertebrata</taxon>
        <taxon>Euteleostomi</taxon>
        <taxon>Amphibia</taxon>
        <taxon>Batrachia</taxon>
        <taxon>Anura</taxon>
        <taxon>Neobatrachia</taxon>
        <taxon>Hyloidea</taxon>
        <taxon>Eleutherodactylidae</taxon>
        <taxon>Eleutherodactylinae</taxon>
        <taxon>Eleutherodactylus</taxon>
        <taxon>Eleutherodactylus</taxon>
    </lineage>
</organism>
<name>A0A8J6AZS6_ELECQ</name>
<proteinExistence type="predicted"/>
<comment type="caution">
    <text evidence="1">The sequence shown here is derived from an EMBL/GenBank/DDBJ whole genome shotgun (WGS) entry which is preliminary data.</text>
</comment>
<evidence type="ECO:0000313" key="2">
    <source>
        <dbReference type="Proteomes" id="UP000770717"/>
    </source>
</evidence>
<dbReference type="AlphaFoldDB" id="A0A8J6AZS6"/>
<gene>
    <name evidence="1" type="ORF">GDO78_021985</name>
</gene>
<sequence>MVDNLEMLHLSNRSTRSVTVNLYIWPAWRSSRQAHQFNLDYFSAYYTSCTIPTHLPNHRLNQATTWVTSTTQRKYFLAKTFARTQIYQ</sequence>
<reference evidence="1" key="1">
    <citation type="thesis" date="2020" institute="ProQuest LLC" country="789 East Eisenhower Parkway, Ann Arbor, MI, USA">
        <title>Comparative Genomics and Chromosome Evolution.</title>
        <authorList>
            <person name="Mudd A.B."/>
        </authorList>
    </citation>
    <scope>NUCLEOTIDE SEQUENCE</scope>
    <source>
        <strain evidence="1">HN-11 Male</strain>
        <tissue evidence="1">Kidney and liver</tissue>
    </source>
</reference>
<dbReference type="EMBL" id="WNTK01072432">
    <property type="protein sequence ID" value="KAG9460409.1"/>
    <property type="molecule type" value="Genomic_DNA"/>
</dbReference>
<evidence type="ECO:0000313" key="1">
    <source>
        <dbReference type="EMBL" id="KAG9460409.1"/>
    </source>
</evidence>
<keyword evidence="2" id="KW-1185">Reference proteome</keyword>
<accession>A0A8J6AZS6</accession>
<protein>
    <submittedName>
        <fullName evidence="1">Uncharacterized protein</fullName>
    </submittedName>
</protein>